<proteinExistence type="inferred from homology"/>
<evidence type="ECO:0000256" key="6">
    <source>
        <dbReference type="ARBA" id="ARBA00022842"/>
    </source>
</evidence>
<comment type="function">
    <text evidence="10">Necessary for normal cell division and for the maintenance of normal septation.</text>
</comment>
<name>A0ABS9BMM6_9BACT</name>
<evidence type="ECO:0000256" key="8">
    <source>
        <dbReference type="ARBA" id="ARBA00023210"/>
    </source>
</evidence>
<dbReference type="Pfam" id="PF01926">
    <property type="entry name" value="MMR_HSR1"/>
    <property type="match status" value="1"/>
</dbReference>
<evidence type="ECO:0000256" key="1">
    <source>
        <dbReference type="ARBA" id="ARBA00001946"/>
    </source>
</evidence>
<dbReference type="PROSITE" id="PS51706">
    <property type="entry name" value="G_ENGB"/>
    <property type="match status" value="1"/>
</dbReference>
<dbReference type="PANTHER" id="PTHR11649">
    <property type="entry name" value="MSS1/TRME-RELATED GTP-BINDING PROTEIN"/>
    <property type="match status" value="1"/>
</dbReference>
<dbReference type="PANTHER" id="PTHR11649:SF13">
    <property type="entry name" value="ENGB-TYPE G DOMAIN-CONTAINING PROTEIN"/>
    <property type="match status" value="1"/>
</dbReference>
<keyword evidence="8 10" id="KW-0717">Septation</keyword>
<dbReference type="InterPro" id="IPR027417">
    <property type="entry name" value="P-loop_NTPase"/>
</dbReference>
<dbReference type="RefSeq" id="WP_234867030.1">
    <property type="nucleotide sequence ID" value="NZ_JAKEVY010000004.1"/>
</dbReference>
<evidence type="ECO:0000256" key="7">
    <source>
        <dbReference type="ARBA" id="ARBA00023134"/>
    </source>
</evidence>
<dbReference type="EMBL" id="JAKEVY010000004">
    <property type="protein sequence ID" value="MCF1716079.1"/>
    <property type="molecule type" value="Genomic_DNA"/>
</dbReference>
<reference evidence="12 13" key="1">
    <citation type="submission" date="2022-01" db="EMBL/GenBank/DDBJ databases">
        <title>Flavihumibacter sp. nov., isolated from sediment of a river.</title>
        <authorList>
            <person name="Liu H."/>
        </authorList>
    </citation>
    <scope>NUCLEOTIDE SEQUENCE [LARGE SCALE GENOMIC DNA]</scope>
    <source>
        <strain evidence="12 13">RY-1</strain>
    </source>
</reference>
<keyword evidence="5 10" id="KW-0547">Nucleotide-binding</keyword>
<dbReference type="HAMAP" id="MF_00321">
    <property type="entry name" value="GTPase_EngB"/>
    <property type="match status" value="1"/>
</dbReference>
<comment type="similarity">
    <text evidence="2 10">Belongs to the TRAFAC class TrmE-Era-EngA-EngB-Septin-like GTPase superfamily. EngB GTPase family.</text>
</comment>
<keyword evidence="6" id="KW-0460">Magnesium</keyword>
<evidence type="ECO:0000256" key="4">
    <source>
        <dbReference type="ARBA" id="ARBA00022723"/>
    </source>
</evidence>
<protein>
    <recommendedName>
        <fullName evidence="10">Probable GTP-binding protein EngB</fullName>
    </recommendedName>
</protein>
<evidence type="ECO:0000256" key="3">
    <source>
        <dbReference type="ARBA" id="ARBA00022618"/>
    </source>
</evidence>
<keyword evidence="13" id="KW-1185">Reference proteome</keyword>
<dbReference type="Proteomes" id="UP001200145">
    <property type="component" value="Unassembled WGS sequence"/>
</dbReference>
<evidence type="ECO:0000313" key="12">
    <source>
        <dbReference type="EMBL" id="MCF1716079.1"/>
    </source>
</evidence>
<evidence type="ECO:0000256" key="5">
    <source>
        <dbReference type="ARBA" id="ARBA00022741"/>
    </source>
</evidence>
<dbReference type="InterPro" id="IPR006073">
    <property type="entry name" value="GTP-bd"/>
</dbReference>
<keyword evidence="7 10" id="KW-0342">GTP-binding</keyword>
<evidence type="ECO:0000259" key="11">
    <source>
        <dbReference type="PROSITE" id="PS51706"/>
    </source>
</evidence>
<sequence length="212" mass="24283">MHIQQAVYLISSPEVEKCPAPDRPEYAFIGRSNVGKSSLINMICRNQKLAKTSGSPGKTQLINHFNIISSSTEGSKDTTRWYLVDLPGYGFAKVSQNQRRQWEKMIENYLRKRENLGMVFVLIDSRHSPQAIDLQFVNQLGEWEVPFTLIFTKSDKEIQRVVSKNIRDFLDAMRETWQFLPAHVVTSAVKGTGRKQILDMIAESNSSFGERR</sequence>
<dbReference type="SUPFAM" id="SSF52540">
    <property type="entry name" value="P-loop containing nucleoside triphosphate hydrolases"/>
    <property type="match status" value="1"/>
</dbReference>
<keyword evidence="4" id="KW-0479">Metal-binding</keyword>
<keyword evidence="9 10" id="KW-0131">Cell cycle</keyword>
<keyword evidence="3 10" id="KW-0132">Cell division</keyword>
<dbReference type="CDD" id="cd01876">
    <property type="entry name" value="YihA_EngB"/>
    <property type="match status" value="1"/>
</dbReference>
<evidence type="ECO:0000256" key="9">
    <source>
        <dbReference type="ARBA" id="ARBA00023306"/>
    </source>
</evidence>
<evidence type="ECO:0000256" key="2">
    <source>
        <dbReference type="ARBA" id="ARBA00009638"/>
    </source>
</evidence>
<gene>
    <name evidence="12" type="primary">yihA</name>
    <name evidence="10" type="synonym">engB</name>
    <name evidence="12" type="ORF">L0U88_15670</name>
</gene>
<evidence type="ECO:0000313" key="13">
    <source>
        <dbReference type="Proteomes" id="UP001200145"/>
    </source>
</evidence>
<comment type="caution">
    <text evidence="12">The sequence shown here is derived from an EMBL/GenBank/DDBJ whole genome shotgun (WGS) entry which is preliminary data.</text>
</comment>
<dbReference type="InterPro" id="IPR019987">
    <property type="entry name" value="GTP-bd_ribosome_bio_YsxC"/>
</dbReference>
<dbReference type="NCBIfam" id="TIGR03598">
    <property type="entry name" value="GTPase_YsxC"/>
    <property type="match status" value="1"/>
</dbReference>
<dbReference type="Gene3D" id="3.40.50.300">
    <property type="entry name" value="P-loop containing nucleotide triphosphate hydrolases"/>
    <property type="match status" value="1"/>
</dbReference>
<organism evidence="12 13">
    <name type="scientific">Flavihumibacter fluminis</name>
    <dbReference type="NCBI Taxonomy" id="2909236"/>
    <lineage>
        <taxon>Bacteria</taxon>
        <taxon>Pseudomonadati</taxon>
        <taxon>Bacteroidota</taxon>
        <taxon>Chitinophagia</taxon>
        <taxon>Chitinophagales</taxon>
        <taxon>Chitinophagaceae</taxon>
        <taxon>Flavihumibacter</taxon>
    </lineage>
</organism>
<feature type="domain" description="EngB-type G" evidence="11">
    <location>
        <begin position="22"/>
        <end position="207"/>
    </location>
</feature>
<dbReference type="InterPro" id="IPR030393">
    <property type="entry name" value="G_ENGB_dom"/>
</dbReference>
<comment type="cofactor">
    <cofactor evidence="1">
        <name>Mg(2+)</name>
        <dbReference type="ChEBI" id="CHEBI:18420"/>
    </cofactor>
</comment>
<evidence type="ECO:0000256" key="10">
    <source>
        <dbReference type="HAMAP-Rule" id="MF_00321"/>
    </source>
</evidence>
<accession>A0ABS9BMM6</accession>